<dbReference type="InterPro" id="IPR007434">
    <property type="entry name" value="FemAB-like"/>
</dbReference>
<name>A0A2A9FDB7_9PSEU</name>
<reference evidence="1 2" key="1">
    <citation type="submission" date="2017-10" db="EMBL/GenBank/DDBJ databases">
        <title>Sequencing the genomes of 1000 actinobacteria strains.</title>
        <authorList>
            <person name="Klenk H.-P."/>
        </authorList>
    </citation>
    <scope>NUCLEOTIDE SEQUENCE [LARGE SCALE GENOMIC DNA]</scope>
    <source>
        <strain evidence="1 2">DSM 46092</strain>
    </source>
</reference>
<dbReference type="Gene3D" id="3.40.630.30">
    <property type="match status" value="1"/>
</dbReference>
<gene>
    <name evidence="1" type="ORF">ATK36_4302</name>
</gene>
<dbReference type="EMBL" id="PDJK01000002">
    <property type="protein sequence ID" value="PFG49168.1"/>
    <property type="molecule type" value="Genomic_DNA"/>
</dbReference>
<dbReference type="Pfam" id="PF04339">
    <property type="entry name" value="FemAB_like"/>
    <property type="match status" value="1"/>
</dbReference>
<comment type="caution">
    <text evidence="1">The sequence shown here is derived from an EMBL/GenBank/DDBJ whole genome shotgun (WGS) entry which is preliminary data.</text>
</comment>
<dbReference type="AlphaFoldDB" id="A0A2A9FDB7"/>
<keyword evidence="2" id="KW-1185">Reference proteome</keyword>
<evidence type="ECO:0008006" key="3">
    <source>
        <dbReference type="Google" id="ProtNLM"/>
    </source>
</evidence>
<evidence type="ECO:0000313" key="1">
    <source>
        <dbReference type="EMBL" id="PFG49168.1"/>
    </source>
</evidence>
<evidence type="ECO:0000313" key="2">
    <source>
        <dbReference type="Proteomes" id="UP000243542"/>
    </source>
</evidence>
<organism evidence="1 2">
    <name type="scientific">Amycolatopsis sulphurea</name>
    <dbReference type="NCBI Taxonomy" id="76022"/>
    <lineage>
        <taxon>Bacteria</taxon>
        <taxon>Bacillati</taxon>
        <taxon>Actinomycetota</taxon>
        <taxon>Actinomycetes</taxon>
        <taxon>Pseudonocardiales</taxon>
        <taxon>Pseudonocardiaceae</taxon>
        <taxon>Amycolatopsis</taxon>
    </lineage>
</organism>
<sequence length="400" mass="43971">MGQINSLTYRVVSHAEVPTIRTKADRWWGDPPWSHFMARTHGPDLRYLLIADSAGTLCATAPLLYGTADRGAFFAKAPAIAGDEVAFGDEWRLTESEHAEYDALRSRLAGARAAQYPTISLTVRGASDGVAMALESPVSRAEVHAALPGLVADAAAELGCRSHAILHLEDDGTLREPAAELGHTRVVLGAETAMDIPVVSGQEEYFAALPRRRRYRLRAEKRQCVEQGLHTEVRTGPSSMTEDLILLQARQRAKHGMSGEVGPVREEFYRIRETVGDAVIVLSAVREGQLLGYTLCLYDKDRDELFARSAGFDYDALDGGCYFALMFHDVPAWAADHGVRRIFFGMSTYEAKRARGATLLSLYGHLRFDGPDGHLLHRATQLQSLGEARRLEALGAKVIR</sequence>
<proteinExistence type="predicted"/>
<protein>
    <recommendedName>
        <fullName evidence="3">GNAT family N-acetyltransferase</fullName>
    </recommendedName>
</protein>
<dbReference type="Proteomes" id="UP000243542">
    <property type="component" value="Unassembled WGS sequence"/>
</dbReference>
<dbReference type="SUPFAM" id="SSF55729">
    <property type="entry name" value="Acyl-CoA N-acyltransferases (Nat)"/>
    <property type="match status" value="1"/>
</dbReference>
<dbReference type="InterPro" id="IPR016181">
    <property type="entry name" value="Acyl_CoA_acyltransferase"/>
</dbReference>
<accession>A0A2A9FDB7</accession>